<dbReference type="EMBL" id="CP129013">
    <property type="protein sequence ID" value="WLR43665.1"/>
    <property type="molecule type" value="Genomic_DNA"/>
</dbReference>
<name>A0ABY9JYZ6_9BACI</name>
<organism evidence="3 4">
    <name type="scientific">Bacillus carboniphilus</name>
    <dbReference type="NCBI Taxonomy" id="86663"/>
    <lineage>
        <taxon>Bacteria</taxon>
        <taxon>Bacillati</taxon>
        <taxon>Bacillota</taxon>
        <taxon>Bacilli</taxon>
        <taxon>Bacillales</taxon>
        <taxon>Bacillaceae</taxon>
        <taxon>Bacillus</taxon>
    </lineage>
</organism>
<dbReference type="RefSeq" id="WP_226538473.1">
    <property type="nucleotide sequence ID" value="NZ_CP129013.1"/>
</dbReference>
<gene>
    <name evidence="3" type="ORF">LC087_05840</name>
</gene>
<keyword evidence="3" id="KW-0449">Lipoprotein</keyword>
<dbReference type="Pfam" id="PF09580">
    <property type="entry name" value="Spore_YhcN_YlaJ"/>
    <property type="match status" value="1"/>
</dbReference>
<evidence type="ECO:0000256" key="1">
    <source>
        <dbReference type="SAM" id="MobiDB-lite"/>
    </source>
</evidence>
<feature type="signal peptide" evidence="2">
    <location>
        <begin position="1"/>
        <end position="23"/>
    </location>
</feature>
<dbReference type="Proteomes" id="UP001197974">
    <property type="component" value="Chromosome"/>
</dbReference>
<dbReference type="NCBIfam" id="TIGR02898">
    <property type="entry name" value="spore_YhcN_YlaJ"/>
    <property type="match status" value="1"/>
</dbReference>
<feature type="compositionally biased region" description="Polar residues" evidence="1">
    <location>
        <begin position="183"/>
        <end position="197"/>
    </location>
</feature>
<reference evidence="3 4" key="1">
    <citation type="submission" date="2023-06" db="EMBL/GenBank/DDBJ databases">
        <title>Five Gram-positive bacteria isolated from mangrove sediments in Shenzhen, Guangdong, China.</title>
        <authorList>
            <person name="Yu S."/>
            <person name="Zheng W."/>
            <person name="Huang Y."/>
        </authorList>
    </citation>
    <scope>NUCLEOTIDE SEQUENCE [LARGE SCALE GENOMIC DNA]</scope>
    <source>
        <strain evidence="3 4">SaN35-3</strain>
    </source>
</reference>
<feature type="compositionally biased region" description="Basic and acidic residues" evidence="1">
    <location>
        <begin position="157"/>
        <end position="174"/>
    </location>
</feature>
<keyword evidence="4" id="KW-1185">Reference proteome</keyword>
<dbReference type="InterPro" id="IPR019076">
    <property type="entry name" value="Spore_lipoprot_YhcN/YlaJ-like"/>
</dbReference>
<protein>
    <submittedName>
        <fullName evidence="3">YhcN/YlaJ family sporulation lipoprotein</fullName>
    </submittedName>
</protein>
<feature type="region of interest" description="Disordered" evidence="1">
    <location>
        <begin position="157"/>
        <end position="197"/>
    </location>
</feature>
<dbReference type="PROSITE" id="PS51257">
    <property type="entry name" value="PROKAR_LIPOPROTEIN"/>
    <property type="match status" value="1"/>
</dbReference>
<feature type="chain" id="PRO_5047510200" evidence="2">
    <location>
        <begin position="24"/>
        <end position="197"/>
    </location>
</feature>
<evidence type="ECO:0000313" key="3">
    <source>
        <dbReference type="EMBL" id="WLR43665.1"/>
    </source>
</evidence>
<proteinExistence type="predicted"/>
<accession>A0ABY9JYZ6</accession>
<sequence length="197" mass="21593">MTISHKICIACMLLLVSCSNQQAESNGKENKINVRNTAVEKTEQKTGQDIAKHLVSLANDNPDVNDATAIVIGNFAVVGIDVNSKIDRSKVETIKYTVAETLKKDPYGANSVIIADPDTNERLRAMGKEIANGRPIAGILDELAAITGRIIPDVPKEQITPDKKLAPDAEKDQLDNQEEQNIDEIQNKQSNDYLKDQ</sequence>
<evidence type="ECO:0000256" key="2">
    <source>
        <dbReference type="SAM" id="SignalP"/>
    </source>
</evidence>
<dbReference type="InterPro" id="IPR014247">
    <property type="entry name" value="Spore_lipoprot_YhcN/YlaJ"/>
</dbReference>
<keyword evidence="2" id="KW-0732">Signal</keyword>
<evidence type="ECO:0000313" key="4">
    <source>
        <dbReference type="Proteomes" id="UP001197974"/>
    </source>
</evidence>